<dbReference type="Gene3D" id="3.40.190.10">
    <property type="entry name" value="Periplasmic binding protein-like II"/>
    <property type="match status" value="1"/>
</dbReference>
<dbReference type="GO" id="GO:0015833">
    <property type="term" value="P:peptide transport"/>
    <property type="evidence" value="ECO:0007669"/>
    <property type="project" value="TreeGrafter"/>
</dbReference>
<proteinExistence type="inferred from homology"/>
<evidence type="ECO:0000256" key="1">
    <source>
        <dbReference type="ARBA" id="ARBA00005695"/>
    </source>
</evidence>
<dbReference type="InterPro" id="IPR039424">
    <property type="entry name" value="SBP_5"/>
</dbReference>
<evidence type="ECO:0000313" key="5">
    <source>
        <dbReference type="EMBL" id="CAI7996142.1"/>
    </source>
</evidence>
<dbReference type="GO" id="GO:1904680">
    <property type="term" value="F:peptide transmembrane transporter activity"/>
    <property type="evidence" value="ECO:0007669"/>
    <property type="project" value="TreeGrafter"/>
</dbReference>
<name>A0AA35VWR2_GEOBA</name>
<accession>A0AA35VWR2</accession>
<dbReference type="Gene3D" id="3.10.105.10">
    <property type="entry name" value="Dipeptide-binding Protein, Domain 3"/>
    <property type="match status" value="1"/>
</dbReference>
<dbReference type="InterPro" id="IPR000914">
    <property type="entry name" value="SBP_5_dom"/>
</dbReference>
<keyword evidence="3" id="KW-0732">Signal</keyword>
<dbReference type="EMBL" id="CASHTH010000266">
    <property type="protein sequence ID" value="CAI7996142.1"/>
    <property type="molecule type" value="Genomic_DNA"/>
</dbReference>
<comment type="caution">
    <text evidence="5">The sequence shown here is derived from an EMBL/GenBank/DDBJ whole genome shotgun (WGS) entry which is preliminary data.</text>
</comment>
<organism evidence="5 6">
    <name type="scientific">Geodia barretti</name>
    <name type="common">Barrett's horny sponge</name>
    <dbReference type="NCBI Taxonomy" id="519541"/>
    <lineage>
        <taxon>Eukaryota</taxon>
        <taxon>Metazoa</taxon>
        <taxon>Porifera</taxon>
        <taxon>Demospongiae</taxon>
        <taxon>Heteroscleromorpha</taxon>
        <taxon>Tetractinellida</taxon>
        <taxon>Astrophorina</taxon>
        <taxon>Geodiidae</taxon>
        <taxon>Geodia</taxon>
    </lineage>
</organism>
<evidence type="ECO:0000256" key="3">
    <source>
        <dbReference type="ARBA" id="ARBA00022729"/>
    </source>
</evidence>
<feature type="domain" description="Solute-binding protein family 5" evidence="4">
    <location>
        <begin position="28"/>
        <end position="419"/>
    </location>
</feature>
<protein>
    <recommendedName>
        <fullName evidence="4">Solute-binding protein family 5 domain-containing protein</fullName>
    </recommendedName>
</protein>
<dbReference type="PANTHER" id="PTHR30290:SF9">
    <property type="entry name" value="OLIGOPEPTIDE-BINDING PROTEIN APPA"/>
    <property type="match status" value="1"/>
</dbReference>
<gene>
    <name evidence="5" type="ORF">GBAR_LOCUS1829</name>
</gene>
<dbReference type="Proteomes" id="UP001174909">
    <property type="component" value="Unassembled WGS sequence"/>
</dbReference>
<dbReference type="Pfam" id="PF00496">
    <property type="entry name" value="SBP_bac_5"/>
    <property type="match status" value="1"/>
</dbReference>
<dbReference type="SUPFAM" id="SSF53850">
    <property type="entry name" value="Periplasmic binding protein-like II"/>
    <property type="match status" value="1"/>
</dbReference>
<sequence length="549" mass="62668">MLLDHPYECYRDASPRWQDANGLPAYRGKVVESWEYAPDFSYIDWTVKRGNHFHQGFGEVTAEDVLYTYNEGDPRFASEETKALAESVGVGTVAHRGLPEPWMGKLELLDQFKFRMPLLNGRPEVNGLFQFTDDSYPVGIYSKRAFEEMGWEWVRDNIVGSGPYEYEEMDSDVKWSMIARNDPENEDEKIPFVYRWEILNIPDENVRLAMYKGGQAHRAWFDTPAIGIDLLNEGHSKTVPNGGKASVLFTFMGNYWESVEGQTGEPLEREARGQIGNGGDEYPWICPPGPNPMMPEVSDCNNVAKKFRRAMFMGIDRRSLLTALYGGRGSLLLSPNANLGDPFILKHGDRWGDAYNPDAAKALFEEWKSEYTAMGGNSDKVKVSAWIGTSGRKEVTEAVLSHWESLFGIKWEMDNTPQASWAPGAWRGREGWQLVRDAALTYRGNSMLWDVERWHTSLGQPGSRNEGTELLKATETILDKGEAWNDPAKQEQLTLDWMDWFYDQHIATGVLEGQNVTDLYRSDYIETWTTRVPGVPWILWDPEYVTLRK</sequence>
<dbReference type="AlphaFoldDB" id="A0AA35VWR2"/>
<comment type="similarity">
    <text evidence="1">Belongs to the bacterial solute-binding protein 5 family.</text>
</comment>
<dbReference type="PANTHER" id="PTHR30290">
    <property type="entry name" value="PERIPLASMIC BINDING COMPONENT OF ABC TRANSPORTER"/>
    <property type="match status" value="1"/>
</dbReference>
<evidence type="ECO:0000259" key="4">
    <source>
        <dbReference type="Pfam" id="PF00496"/>
    </source>
</evidence>
<evidence type="ECO:0000313" key="6">
    <source>
        <dbReference type="Proteomes" id="UP001174909"/>
    </source>
</evidence>
<keyword evidence="2" id="KW-0813">Transport</keyword>
<reference evidence="5" key="1">
    <citation type="submission" date="2023-03" db="EMBL/GenBank/DDBJ databases">
        <authorList>
            <person name="Steffen K."/>
            <person name="Cardenas P."/>
        </authorList>
    </citation>
    <scope>NUCLEOTIDE SEQUENCE</scope>
</reference>
<keyword evidence="6" id="KW-1185">Reference proteome</keyword>
<evidence type="ECO:0000256" key="2">
    <source>
        <dbReference type="ARBA" id="ARBA00022448"/>
    </source>
</evidence>